<dbReference type="Gene3D" id="2.30.18.10">
    <property type="entry name" value="Transcription factor IIA (TFIIA), beta-barrel domain"/>
    <property type="match status" value="1"/>
</dbReference>
<dbReference type="GO" id="GO:0005672">
    <property type="term" value="C:transcription factor TFIIA complex"/>
    <property type="evidence" value="ECO:0007669"/>
    <property type="project" value="InterPro"/>
</dbReference>
<keyword evidence="3" id="KW-0804">Transcription</keyword>
<evidence type="ECO:0000256" key="2">
    <source>
        <dbReference type="ARBA" id="ARBA00010059"/>
    </source>
</evidence>
<sequence length="372" mass="41505">MSNTAVGAIYAQIIDKVMQLSQNDFEEAGVDQQTLHEIKQRWQENITRLHVAQCPWDPLPPPQPQMTSTPTVPSNVPAKSEPGMNSMPIMQTMQQSRMNTEPRIKEEAKYENGAQLPQMSGYRQQFAATEAQQRATTLLQQQFGNQANASIHNTGLAQPPRAGLQFPQHRPQHQQIQLPGQGQQRPPQQSYASQQQQQQQQQKPGANQTDGAGDDDTQWAAVMAARPSNDARISADNILRAQLDASVAVIDSGLMQPRSELRKKRKTVHRQMATLQISAGAAQTDGPDDEFKAPVDQDDEDAINSDLDDTDEDELNDSREDAEDGPVGETVLCVYDKVQRVKNKWKCVLKDGILTTGNKEYVFHKAQGEFEW</sequence>
<dbReference type="AlphaFoldDB" id="A0A6G1IAF5"/>
<feature type="region of interest" description="Disordered" evidence="5">
    <location>
        <begin position="63"/>
        <end position="85"/>
    </location>
</feature>
<evidence type="ECO:0000256" key="5">
    <source>
        <dbReference type="SAM" id="MobiDB-lite"/>
    </source>
</evidence>
<accession>A0A6G1IAF5</accession>
<dbReference type="CDD" id="cd07976">
    <property type="entry name" value="TFIIA_alpha_beta_like"/>
    <property type="match status" value="1"/>
</dbReference>
<feature type="compositionally biased region" description="Acidic residues" evidence="5">
    <location>
        <begin position="296"/>
        <end position="325"/>
    </location>
</feature>
<feature type="compositionally biased region" description="Low complexity" evidence="5">
    <location>
        <begin position="173"/>
        <end position="202"/>
    </location>
</feature>
<feature type="region of interest" description="Disordered" evidence="5">
    <location>
        <begin position="151"/>
        <end position="215"/>
    </location>
</feature>
<keyword evidence="4" id="KW-0539">Nucleus</keyword>
<comment type="similarity">
    <text evidence="2">Belongs to the TFIIA subunit 1 family.</text>
</comment>
<gene>
    <name evidence="6" type="ORF">EJ06DRAFT_525780</name>
</gene>
<dbReference type="EMBL" id="ML996687">
    <property type="protein sequence ID" value="KAF2405252.1"/>
    <property type="molecule type" value="Genomic_DNA"/>
</dbReference>
<keyword evidence="7" id="KW-1185">Reference proteome</keyword>
<reference evidence="6" key="1">
    <citation type="journal article" date="2020" name="Stud. Mycol.">
        <title>101 Dothideomycetes genomes: a test case for predicting lifestyles and emergence of pathogens.</title>
        <authorList>
            <person name="Haridas S."/>
            <person name="Albert R."/>
            <person name="Binder M."/>
            <person name="Bloem J."/>
            <person name="Labutti K."/>
            <person name="Salamov A."/>
            <person name="Andreopoulos B."/>
            <person name="Baker S."/>
            <person name="Barry K."/>
            <person name="Bills G."/>
            <person name="Bluhm B."/>
            <person name="Cannon C."/>
            <person name="Castanera R."/>
            <person name="Culley D."/>
            <person name="Daum C."/>
            <person name="Ezra D."/>
            <person name="Gonzalez J."/>
            <person name="Henrissat B."/>
            <person name="Kuo A."/>
            <person name="Liang C."/>
            <person name="Lipzen A."/>
            <person name="Lutzoni F."/>
            <person name="Magnuson J."/>
            <person name="Mondo S."/>
            <person name="Nolan M."/>
            <person name="Ohm R."/>
            <person name="Pangilinan J."/>
            <person name="Park H.-J."/>
            <person name="Ramirez L."/>
            <person name="Alfaro M."/>
            <person name="Sun H."/>
            <person name="Tritt A."/>
            <person name="Yoshinaga Y."/>
            <person name="Zwiers L.-H."/>
            <person name="Turgeon B."/>
            <person name="Goodwin S."/>
            <person name="Spatafora J."/>
            <person name="Crous P."/>
            <person name="Grigoriev I."/>
        </authorList>
    </citation>
    <scope>NUCLEOTIDE SEQUENCE</scope>
    <source>
        <strain evidence="6">CBS 262.69</strain>
    </source>
</reference>
<dbReference type="Gene3D" id="1.10.287.100">
    <property type="match status" value="1"/>
</dbReference>
<evidence type="ECO:0000256" key="4">
    <source>
        <dbReference type="ARBA" id="ARBA00023242"/>
    </source>
</evidence>
<dbReference type="SUPFAM" id="SSF50784">
    <property type="entry name" value="Transcription factor IIA (TFIIA), beta-barrel domain"/>
    <property type="match status" value="1"/>
</dbReference>
<dbReference type="PANTHER" id="PTHR12694">
    <property type="entry name" value="TRANSCRIPTION INITIATION FACTOR IIA SUBUNIT 1"/>
    <property type="match status" value="1"/>
</dbReference>
<dbReference type="Proteomes" id="UP000799640">
    <property type="component" value="Unassembled WGS sequence"/>
</dbReference>
<dbReference type="Pfam" id="PF03153">
    <property type="entry name" value="TFIIA"/>
    <property type="match status" value="1"/>
</dbReference>
<protein>
    <recommendedName>
        <fullName evidence="8">Transcription factor IIA, alpha/beta subunit</fullName>
    </recommendedName>
</protein>
<dbReference type="SMART" id="SM01371">
    <property type="entry name" value="TFIIA"/>
    <property type="match status" value="1"/>
</dbReference>
<evidence type="ECO:0008006" key="8">
    <source>
        <dbReference type="Google" id="ProtNLM"/>
    </source>
</evidence>
<proteinExistence type="inferred from homology"/>
<organism evidence="6 7">
    <name type="scientific">Trichodelitschia bisporula</name>
    <dbReference type="NCBI Taxonomy" id="703511"/>
    <lineage>
        <taxon>Eukaryota</taxon>
        <taxon>Fungi</taxon>
        <taxon>Dikarya</taxon>
        <taxon>Ascomycota</taxon>
        <taxon>Pezizomycotina</taxon>
        <taxon>Dothideomycetes</taxon>
        <taxon>Dothideomycetes incertae sedis</taxon>
        <taxon>Phaeotrichales</taxon>
        <taxon>Phaeotrichaceae</taxon>
        <taxon>Trichodelitschia</taxon>
    </lineage>
</organism>
<evidence type="ECO:0000313" key="6">
    <source>
        <dbReference type="EMBL" id="KAF2405252.1"/>
    </source>
</evidence>
<evidence type="ECO:0000256" key="1">
    <source>
        <dbReference type="ARBA" id="ARBA00004123"/>
    </source>
</evidence>
<dbReference type="InterPro" id="IPR009088">
    <property type="entry name" value="TFIIA_b-brl"/>
</dbReference>
<feature type="region of interest" description="Disordered" evidence="5">
    <location>
        <begin position="277"/>
        <end position="325"/>
    </location>
</feature>
<dbReference type="FunFam" id="2.30.18.10:FF:000006">
    <property type="entry name" value="Transcription factor TFIIA complex subunit Toa1"/>
    <property type="match status" value="1"/>
</dbReference>
<name>A0A6G1IAF5_9PEZI</name>
<dbReference type="SUPFAM" id="SSF47396">
    <property type="entry name" value="Transcription factor IIA (TFIIA), alpha-helical domain"/>
    <property type="match status" value="1"/>
</dbReference>
<comment type="subcellular location">
    <subcellularLocation>
        <location evidence="1">Nucleus</location>
    </subcellularLocation>
</comment>
<dbReference type="OrthoDB" id="6275927at2759"/>
<evidence type="ECO:0000313" key="7">
    <source>
        <dbReference type="Proteomes" id="UP000799640"/>
    </source>
</evidence>
<dbReference type="InterPro" id="IPR004855">
    <property type="entry name" value="TFIIA_asu/bsu"/>
</dbReference>
<dbReference type="GO" id="GO:0006367">
    <property type="term" value="P:transcription initiation at RNA polymerase II promoter"/>
    <property type="evidence" value="ECO:0007669"/>
    <property type="project" value="InterPro"/>
</dbReference>
<dbReference type="PANTHER" id="PTHR12694:SF8">
    <property type="entry name" value="TRANSCRIPTION INITIATION FACTOR IIA SUBUNIT 1"/>
    <property type="match status" value="1"/>
</dbReference>
<evidence type="ECO:0000256" key="3">
    <source>
        <dbReference type="ARBA" id="ARBA00023163"/>
    </source>
</evidence>